<evidence type="ECO:0000313" key="2">
    <source>
        <dbReference type="Proteomes" id="UP000187012"/>
    </source>
</evidence>
<dbReference type="Proteomes" id="UP000187012">
    <property type="component" value="Unassembled WGS sequence"/>
</dbReference>
<protein>
    <submittedName>
        <fullName evidence="1">Uncharacterized protein</fullName>
    </submittedName>
</protein>
<accession>A0A1N7S3N2</accession>
<reference evidence="1 2" key="1">
    <citation type="submission" date="2016-12" db="EMBL/GenBank/DDBJ databases">
        <authorList>
            <person name="Song W.-J."/>
            <person name="Kurnit D.M."/>
        </authorList>
    </citation>
    <scope>NUCLEOTIDE SEQUENCE [LARGE SCALE GENOMIC DNA]</scope>
    <source>
        <strain evidence="1 2">STM7296</strain>
    </source>
</reference>
<gene>
    <name evidence="1" type="ORF">BN2475_340026</name>
</gene>
<dbReference type="EMBL" id="CYGX02000034">
    <property type="protein sequence ID" value="SIT41977.1"/>
    <property type="molecule type" value="Genomic_DNA"/>
</dbReference>
<dbReference type="AlphaFoldDB" id="A0A1N7S3N2"/>
<name>A0A1N7S3N2_9BURK</name>
<organism evidence="1 2">
    <name type="scientific">Paraburkholderia ribeironis</name>
    <dbReference type="NCBI Taxonomy" id="1247936"/>
    <lineage>
        <taxon>Bacteria</taxon>
        <taxon>Pseudomonadati</taxon>
        <taxon>Pseudomonadota</taxon>
        <taxon>Betaproteobacteria</taxon>
        <taxon>Burkholderiales</taxon>
        <taxon>Burkholderiaceae</taxon>
        <taxon>Paraburkholderia</taxon>
    </lineage>
</organism>
<keyword evidence="2" id="KW-1185">Reference proteome</keyword>
<evidence type="ECO:0000313" key="1">
    <source>
        <dbReference type="EMBL" id="SIT41977.1"/>
    </source>
</evidence>
<sequence>MQWAIFANSPIFMDPPDSGRDLVVASRCLLDHKSSQEATLRRVSQSETDHFERIENLCSRTRTWSQPEPVTSATTGMRRMSVIRVPLMSERTGQ</sequence>
<proteinExistence type="predicted"/>